<feature type="chain" id="PRO_5018129478" evidence="6">
    <location>
        <begin position="19"/>
        <end position="71"/>
    </location>
</feature>
<evidence type="ECO:0000256" key="5">
    <source>
        <dbReference type="ARBA" id="ARBA00023022"/>
    </source>
</evidence>
<evidence type="ECO:0000313" key="7">
    <source>
        <dbReference type="Ensembl" id="ENSAPEP00000014529.1"/>
    </source>
</evidence>
<evidence type="ECO:0000256" key="4">
    <source>
        <dbReference type="ARBA" id="ARBA00022529"/>
    </source>
</evidence>
<evidence type="ECO:0000313" key="8">
    <source>
        <dbReference type="Proteomes" id="UP000265080"/>
    </source>
</evidence>
<proteinExistence type="inferred from homology"/>
<evidence type="ECO:0000256" key="3">
    <source>
        <dbReference type="ARBA" id="ARBA00022525"/>
    </source>
</evidence>
<dbReference type="GO" id="GO:0005576">
    <property type="term" value="C:extracellular region"/>
    <property type="evidence" value="ECO:0007669"/>
    <property type="project" value="UniProtKB-SubCell"/>
</dbReference>
<dbReference type="GeneTree" id="ENSGT01080000257477"/>
<reference evidence="7" key="2">
    <citation type="submission" date="2025-08" db="UniProtKB">
        <authorList>
            <consortium name="Ensembl"/>
        </authorList>
    </citation>
    <scope>IDENTIFICATION</scope>
</reference>
<keyword evidence="3" id="KW-0964">Secreted</keyword>
<comment type="similarity">
    <text evidence="2">Belongs to the pleurocidin family.</text>
</comment>
<dbReference type="Proteomes" id="UP000265080">
    <property type="component" value="Chromosome 11"/>
</dbReference>
<evidence type="ECO:0000256" key="1">
    <source>
        <dbReference type="ARBA" id="ARBA00004613"/>
    </source>
</evidence>
<name>A0A3P8SQQ4_AMPPE</name>
<evidence type="ECO:0000256" key="2">
    <source>
        <dbReference type="ARBA" id="ARBA00007419"/>
    </source>
</evidence>
<dbReference type="GO" id="GO:0042742">
    <property type="term" value="P:defense response to bacterium"/>
    <property type="evidence" value="ECO:0007669"/>
    <property type="project" value="UniProtKB-KW"/>
</dbReference>
<evidence type="ECO:0000256" key="6">
    <source>
        <dbReference type="SAM" id="SignalP"/>
    </source>
</evidence>
<keyword evidence="4" id="KW-0929">Antimicrobial</keyword>
<organism evidence="7 8">
    <name type="scientific">Amphiprion percula</name>
    <name type="common">Orange clownfish</name>
    <name type="synonym">Lutjanus percula</name>
    <dbReference type="NCBI Taxonomy" id="161767"/>
    <lineage>
        <taxon>Eukaryota</taxon>
        <taxon>Metazoa</taxon>
        <taxon>Chordata</taxon>
        <taxon>Craniata</taxon>
        <taxon>Vertebrata</taxon>
        <taxon>Euteleostomi</taxon>
        <taxon>Actinopterygii</taxon>
        <taxon>Neopterygii</taxon>
        <taxon>Teleostei</taxon>
        <taxon>Neoteleostei</taxon>
        <taxon>Acanthomorphata</taxon>
        <taxon>Ovalentaria</taxon>
        <taxon>Pomacentridae</taxon>
        <taxon>Amphiprion</taxon>
    </lineage>
</organism>
<keyword evidence="8" id="KW-1185">Reference proteome</keyword>
<dbReference type="AlphaFoldDB" id="A0A3P8SQQ4"/>
<sequence>MKCFVMLFLVLSLVVLMAEPGECIFGRLRSLWRGAKVAFRGARTAWRGKSQAFSDDFNSLSSDLCLPYNQG</sequence>
<keyword evidence="6" id="KW-0732">Signal</keyword>
<protein>
    <submittedName>
        <fullName evidence="7">Uncharacterized protein</fullName>
    </submittedName>
</protein>
<dbReference type="Ensembl" id="ENSAPET00000014913.1">
    <property type="protein sequence ID" value="ENSAPEP00000014529.1"/>
    <property type="gene ID" value="ENSAPEG00000010334.1"/>
</dbReference>
<comment type="subcellular location">
    <subcellularLocation>
        <location evidence="1">Secreted</location>
    </subcellularLocation>
</comment>
<dbReference type="Pfam" id="PF08107">
    <property type="entry name" value="Antimicrobial12"/>
    <property type="match status" value="1"/>
</dbReference>
<reference evidence="7" key="3">
    <citation type="submission" date="2025-09" db="UniProtKB">
        <authorList>
            <consortium name="Ensembl"/>
        </authorList>
    </citation>
    <scope>IDENTIFICATION</scope>
</reference>
<feature type="signal peptide" evidence="6">
    <location>
        <begin position="1"/>
        <end position="18"/>
    </location>
</feature>
<dbReference type="InterPro" id="IPR012515">
    <property type="entry name" value="Antimicrobial12"/>
</dbReference>
<reference evidence="7 8" key="1">
    <citation type="submission" date="2018-03" db="EMBL/GenBank/DDBJ databases">
        <title>Finding Nemo's genes: A chromosome-scale reference assembly of the genome of the orange clownfish Amphiprion percula.</title>
        <authorList>
            <person name="Lehmann R."/>
        </authorList>
    </citation>
    <scope>NUCLEOTIDE SEQUENCE</scope>
</reference>
<accession>A0A3P8SQQ4</accession>
<dbReference type="OMA" id="KHIKSIW"/>
<keyword evidence="5" id="KW-0044">Antibiotic</keyword>